<keyword evidence="3" id="KW-1003">Cell membrane</keyword>
<evidence type="ECO:0000256" key="5">
    <source>
        <dbReference type="ARBA" id="ARBA00022692"/>
    </source>
</evidence>
<name>A0A5C5YJI1_9BACT</name>
<reference evidence="15 16" key="1">
    <citation type="submission" date="2019-02" db="EMBL/GenBank/DDBJ databases">
        <title>Deep-cultivation of Planctomycetes and their phenomic and genomic characterization uncovers novel biology.</title>
        <authorList>
            <person name="Wiegand S."/>
            <person name="Jogler M."/>
            <person name="Boedeker C."/>
            <person name="Pinto D."/>
            <person name="Vollmers J."/>
            <person name="Rivas-Marin E."/>
            <person name="Kohn T."/>
            <person name="Peeters S.H."/>
            <person name="Heuer A."/>
            <person name="Rast P."/>
            <person name="Oberbeckmann S."/>
            <person name="Bunk B."/>
            <person name="Jeske O."/>
            <person name="Meyerdierks A."/>
            <person name="Storesund J.E."/>
            <person name="Kallscheuer N."/>
            <person name="Luecker S."/>
            <person name="Lage O.M."/>
            <person name="Pohl T."/>
            <person name="Merkel B.J."/>
            <person name="Hornburger P."/>
            <person name="Mueller R.-W."/>
            <person name="Bruemmer F."/>
            <person name="Labrenz M."/>
            <person name="Spormann A.M."/>
            <person name="Op Den Camp H."/>
            <person name="Overmann J."/>
            <person name="Amann R."/>
            <person name="Jetten M.S.M."/>
            <person name="Mascher T."/>
            <person name="Medema M.H."/>
            <person name="Devos D.P."/>
            <person name="Kaster A.-K."/>
            <person name="Ovreas L."/>
            <person name="Rohde M."/>
            <person name="Galperin M.Y."/>
            <person name="Jogler C."/>
        </authorList>
    </citation>
    <scope>NUCLEOTIDE SEQUENCE [LARGE SCALE GENOMIC DNA]</scope>
    <source>
        <strain evidence="15 16">CA85</strain>
    </source>
</reference>
<evidence type="ECO:0000259" key="14">
    <source>
        <dbReference type="PROSITE" id="PS50928"/>
    </source>
</evidence>
<keyword evidence="7" id="KW-0653">Protein transport</keyword>
<feature type="transmembrane region" description="Helical" evidence="12">
    <location>
        <begin position="244"/>
        <end position="263"/>
    </location>
</feature>
<evidence type="ECO:0000256" key="10">
    <source>
        <dbReference type="ARBA" id="ARBA00024202"/>
    </source>
</evidence>
<keyword evidence="5 12" id="KW-0812">Transmembrane</keyword>
<feature type="transmembrane region" description="Helical" evidence="12">
    <location>
        <begin position="206"/>
        <end position="232"/>
    </location>
</feature>
<dbReference type="GO" id="GO:0055085">
    <property type="term" value="P:transmembrane transport"/>
    <property type="evidence" value="ECO:0007669"/>
    <property type="project" value="InterPro"/>
</dbReference>
<gene>
    <name evidence="15" type="primary">oppC</name>
    <name evidence="15" type="ORF">CA85_02860</name>
</gene>
<feature type="transmembrane region" description="Helical" evidence="12">
    <location>
        <begin position="54"/>
        <end position="74"/>
    </location>
</feature>
<proteinExistence type="inferred from homology"/>
<keyword evidence="2 12" id="KW-0813">Transport</keyword>
<dbReference type="SUPFAM" id="SSF161098">
    <property type="entry name" value="MetI-like"/>
    <property type="match status" value="1"/>
</dbReference>
<dbReference type="OrthoDB" id="9797852at2"/>
<dbReference type="InterPro" id="IPR000515">
    <property type="entry name" value="MetI-like"/>
</dbReference>
<dbReference type="InterPro" id="IPR050366">
    <property type="entry name" value="BP-dependent_transpt_permease"/>
</dbReference>
<keyword evidence="6" id="KW-0571">Peptide transport</keyword>
<dbReference type="RefSeq" id="WP_146389477.1">
    <property type="nucleotide sequence ID" value="NZ_SJPK01000001.1"/>
</dbReference>
<dbReference type="Proteomes" id="UP000318053">
    <property type="component" value="Unassembled WGS sequence"/>
</dbReference>
<feature type="transmembrane region" description="Helical" evidence="12">
    <location>
        <begin position="386"/>
        <end position="408"/>
    </location>
</feature>
<evidence type="ECO:0000256" key="13">
    <source>
        <dbReference type="SAM" id="MobiDB-lite"/>
    </source>
</evidence>
<comment type="subcellular location">
    <subcellularLocation>
        <location evidence="1">Cell inner membrane</location>
        <topology evidence="1">Multi-pass membrane protein</topology>
    </subcellularLocation>
    <subcellularLocation>
        <location evidence="12">Cell membrane</location>
        <topology evidence="12">Multi-pass membrane protein</topology>
    </subcellularLocation>
</comment>
<sequence length="424" mass="46953">MSGVSPQPDGQTSPAHQATPDQAALEKILRESREIRGVSLWQDAWRRLRRNRSAMCSLIFLIVLMLAAIFTPLLPLQSPIDKDLNNRRFLAPNLQPVVLGGRAGLKFEDGRLTSQLAKYTSDAAEQRAEILAIADAGERDKQLAEFDARTRIEHPFQQLWNNLGPVAFTMCRIRVAIFGDWTIPSLFGTDKLGRDLLARVFWGSRVSLVVGIVATIVSLVIGVSYGAIAGYFGGLTDAIMMRIVDMLYSIPFIFVVIFLVTFLSEDSVKAILENYGIHQITIFYIIIGAIYWLTMARVVRGQVLSLRTEQFIEAARTIGASPMRIVFRHIVPNTLGVVIVYLTLTIPSVMLFEAFLSFLGLGVAPPDVSLGLLLNDGVEALSIIKLFWWVVVFPGAALAMTLFALNFLGDGLRDALDPKMKNRS</sequence>
<dbReference type="Gene3D" id="1.10.3720.10">
    <property type="entry name" value="MetI-like"/>
    <property type="match status" value="1"/>
</dbReference>
<comment type="caution">
    <text evidence="15">The sequence shown here is derived from an EMBL/GenBank/DDBJ whole genome shotgun (WGS) entry which is preliminary data.</text>
</comment>
<dbReference type="GO" id="GO:0015833">
    <property type="term" value="P:peptide transport"/>
    <property type="evidence" value="ECO:0007669"/>
    <property type="project" value="UniProtKB-KW"/>
</dbReference>
<organism evidence="15 16">
    <name type="scientific">Allorhodopirellula solitaria</name>
    <dbReference type="NCBI Taxonomy" id="2527987"/>
    <lineage>
        <taxon>Bacteria</taxon>
        <taxon>Pseudomonadati</taxon>
        <taxon>Planctomycetota</taxon>
        <taxon>Planctomycetia</taxon>
        <taxon>Pirellulales</taxon>
        <taxon>Pirellulaceae</taxon>
        <taxon>Allorhodopirellula</taxon>
    </lineage>
</organism>
<dbReference type="EMBL" id="SJPK01000001">
    <property type="protein sequence ID" value="TWT74998.1"/>
    <property type="molecule type" value="Genomic_DNA"/>
</dbReference>
<evidence type="ECO:0000256" key="12">
    <source>
        <dbReference type="RuleBase" id="RU363032"/>
    </source>
</evidence>
<comment type="similarity">
    <text evidence="10">Belongs to the binding-protein-dependent transport system permease family. OppBC subfamily.</text>
</comment>
<evidence type="ECO:0000256" key="2">
    <source>
        <dbReference type="ARBA" id="ARBA00022448"/>
    </source>
</evidence>
<keyword evidence="8 12" id="KW-1133">Transmembrane helix</keyword>
<dbReference type="PANTHER" id="PTHR43386:SF2">
    <property type="entry name" value="OLIGOPEPTIDE TRANSPORT SYSTEM PERMEASE PROTEIN OPPC"/>
    <property type="match status" value="1"/>
</dbReference>
<dbReference type="GO" id="GO:0005886">
    <property type="term" value="C:plasma membrane"/>
    <property type="evidence" value="ECO:0007669"/>
    <property type="project" value="UniProtKB-SubCell"/>
</dbReference>
<dbReference type="InterPro" id="IPR025966">
    <property type="entry name" value="OppC_N"/>
</dbReference>
<evidence type="ECO:0000256" key="6">
    <source>
        <dbReference type="ARBA" id="ARBA00022856"/>
    </source>
</evidence>
<dbReference type="GO" id="GO:0015031">
    <property type="term" value="P:protein transport"/>
    <property type="evidence" value="ECO:0007669"/>
    <property type="project" value="UniProtKB-KW"/>
</dbReference>
<protein>
    <recommendedName>
        <fullName evidence="11">Oligopeptide transport system permease protein OppC</fullName>
    </recommendedName>
</protein>
<accession>A0A5C5YJI1</accession>
<keyword evidence="9 12" id="KW-0472">Membrane</keyword>
<dbReference type="Pfam" id="PF00528">
    <property type="entry name" value="BPD_transp_1"/>
    <property type="match status" value="1"/>
</dbReference>
<keyword evidence="4" id="KW-0997">Cell inner membrane</keyword>
<feature type="compositionally biased region" description="Polar residues" evidence="13">
    <location>
        <begin position="1"/>
        <end position="20"/>
    </location>
</feature>
<feature type="transmembrane region" description="Helical" evidence="12">
    <location>
        <begin position="275"/>
        <end position="294"/>
    </location>
</feature>
<evidence type="ECO:0000256" key="1">
    <source>
        <dbReference type="ARBA" id="ARBA00004429"/>
    </source>
</evidence>
<feature type="domain" description="ABC transmembrane type-1" evidence="14">
    <location>
        <begin position="204"/>
        <end position="409"/>
    </location>
</feature>
<evidence type="ECO:0000256" key="11">
    <source>
        <dbReference type="ARBA" id="ARBA00072251"/>
    </source>
</evidence>
<evidence type="ECO:0000313" key="16">
    <source>
        <dbReference type="Proteomes" id="UP000318053"/>
    </source>
</evidence>
<dbReference type="PANTHER" id="PTHR43386">
    <property type="entry name" value="OLIGOPEPTIDE TRANSPORT SYSTEM PERMEASE PROTEIN APPC"/>
    <property type="match status" value="1"/>
</dbReference>
<evidence type="ECO:0000313" key="15">
    <source>
        <dbReference type="EMBL" id="TWT74998.1"/>
    </source>
</evidence>
<evidence type="ECO:0000256" key="8">
    <source>
        <dbReference type="ARBA" id="ARBA00022989"/>
    </source>
</evidence>
<dbReference type="PROSITE" id="PS50928">
    <property type="entry name" value="ABC_TM1"/>
    <property type="match status" value="1"/>
</dbReference>
<dbReference type="InterPro" id="IPR035906">
    <property type="entry name" value="MetI-like_sf"/>
</dbReference>
<dbReference type="CDD" id="cd06261">
    <property type="entry name" value="TM_PBP2"/>
    <property type="match status" value="1"/>
</dbReference>
<dbReference type="AlphaFoldDB" id="A0A5C5YJI1"/>
<evidence type="ECO:0000256" key="7">
    <source>
        <dbReference type="ARBA" id="ARBA00022927"/>
    </source>
</evidence>
<evidence type="ECO:0000256" key="3">
    <source>
        <dbReference type="ARBA" id="ARBA00022475"/>
    </source>
</evidence>
<feature type="transmembrane region" description="Helical" evidence="12">
    <location>
        <begin position="330"/>
        <end position="349"/>
    </location>
</feature>
<dbReference type="Pfam" id="PF12911">
    <property type="entry name" value="OppC_N"/>
    <property type="match status" value="1"/>
</dbReference>
<evidence type="ECO:0000256" key="9">
    <source>
        <dbReference type="ARBA" id="ARBA00023136"/>
    </source>
</evidence>
<evidence type="ECO:0000256" key="4">
    <source>
        <dbReference type="ARBA" id="ARBA00022519"/>
    </source>
</evidence>
<feature type="region of interest" description="Disordered" evidence="13">
    <location>
        <begin position="1"/>
        <end position="21"/>
    </location>
</feature>
<keyword evidence="16" id="KW-1185">Reference proteome</keyword>